<organism evidence="2 3">
    <name type="scientific">Pleurodeles waltl</name>
    <name type="common">Iberian ribbed newt</name>
    <dbReference type="NCBI Taxonomy" id="8319"/>
    <lineage>
        <taxon>Eukaryota</taxon>
        <taxon>Metazoa</taxon>
        <taxon>Chordata</taxon>
        <taxon>Craniata</taxon>
        <taxon>Vertebrata</taxon>
        <taxon>Euteleostomi</taxon>
        <taxon>Amphibia</taxon>
        <taxon>Batrachia</taxon>
        <taxon>Caudata</taxon>
        <taxon>Salamandroidea</taxon>
        <taxon>Salamandridae</taxon>
        <taxon>Pleurodelinae</taxon>
        <taxon>Pleurodeles</taxon>
    </lineage>
</organism>
<proteinExistence type="predicted"/>
<sequence>MNRTRTTGPGVIKFTGPSRPGPIYRKAPQSRRYHRNSPTTQGDIQDLPGPPPLLVSDVGRRKEQAERWVVTPSASVPTALDSSLFTKVNQVRTDPRGEKADTVSDGGFWCRYSVSLQSGIIAQRERLGGIRGRSSCVARVPGTSVQTVKISPCIACSEAQLLPGPAATAPAAPLKAALQGEVLNGYAYTGIPYPRLPVWESLRWVPAPRCTWPAQVHRRACQRQPYRKQAFELKKD</sequence>
<reference evidence="2" key="1">
    <citation type="journal article" date="2022" name="bioRxiv">
        <title>Sequencing and chromosome-scale assembly of the giantPleurodeles waltlgenome.</title>
        <authorList>
            <person name="Brown T."/>
            <person name="Elewa A."/>
            <person name="Iarovenko S."/>
            <person name="Subramanian E."/>
            <person name="Araus A.J."/>
            <person name="Petzold A."/>
            <person name="Susuki M."/>
            <person name="Suzuki K.-i.T."/>
            <person name="Hayashi T."/>
            <person name="Toyoda A."/>
            <person name="Oliveira C."/>
            <person name="Osipova E."/>
            <person name="Leigh N.D."/>
            <person name="Simon A."/>
            <person name="Yun M.H."/>
        </authorList>
    </citation>
    <scope>NUCLEOTIDE SEQUENCE</scope>
    <source>
        <strain evidence="2">20211129_DDA</strain>
        <tissue evidence="2">Liver</tissue>
    </source>
</reference>
<keyword evidence="3" id="KW-1185">Reference proteome</keyword>
<accession>A0AAV7S9M4</accession>
<feature type="region of interest" description="Disordered" evidence="1">
    <location>
        <begin position="1"/>
        <end position="56"/>
    </location>
</feature>
<dbReference type="EMBL" id="JANPWB010000008">
    <property type="protein sequence ID" value="KAJ1160279.1"/>
    <property type="molecule type" value="Genomic_DNA"/>
</dbReference>
<gene>
    <name evidence="2" type="ORF">NDU88_000781</name>
</gene>
<comment type="caution">
    <text evidence="2">The sequence shown here is derived from an EMBL/GenBank/DDBJ whole genome shotgun (WGS) entry which is preliminary data.</text>
</comment>
<dbReference type="Proteomes" id="UP001066276">
    <property type="component" value="Chromosome 4_2"/>
</dbReference>
<evidence type="ECO:0000313" key="2">
    <source>
        <dbReference type="EMBL" id="KAJ1160279.1"/>
    </source>
</evidence>
<name>A0AAV7S9M4_PLEWA</name>
<evidence type="ECO:0000256" key="1">
    <source>
        <dbReference type="SAM" id="MobiDB-lite"/>
    </source>
</evidence>
<dbReference type="AlphaFoldDB" id="A0AAV7S9M4"/>
<protein>
    <submittedName>
        <fullName evidence="2">Uncharacterized protein</fullName>
    </submittedName>
</protein>
<evidence type="ECO:0000313" key="3">
    <source>
        <dbReference type="Proteomes" id="UP001066276"/>
    </source>
</evidence>